<dbReference type="Proteomes" id="UP000016922">
    <property type="component" value="Unassembled WGS sequence"/>
</dbReference>
<dbReference type="GeneID" id="19461266"/>
<dbReference type="OMA" id="IVVWYKE"/>
<dbReference type="EMBL" id="KE145371">
    <property type="protein sequence ID" value="EPE26296.1"/>
    <property type="molecule type" value="Genomic_DNA"/>
</dbReference>
<evidence type="ECO:0000259" key="4">
    <source>
        <dbReference type="Pfam" id="PF24883"/>
    </source>
</evidence>
<dbReference type="PANTHER" id="PTHR40619:SF3">
    <property type="entry name" value="FUNGAL STAND N-TERMINAL GOODBYE DOMAIN-CONTAINING PROTEIN"/>
    <property type="match status" value="1"/>
</dbReference>
<proteinExistence type="predicted"/>
<dbReference type="RefSeq" id="XP_008087615.1">
    <property type="nucleotide sequence ID" value="XM_008089424.1"/>
</dbReference>
<dbReference type="STRING" id="1116229.S3D2P9"/>
<evidence type="ECO:0000256" key="2">
    <source>
        <dbReference type="SAM" id="Coils"/>
    </source>
</evidence>
<dbReference type="Pfam" id="PF24883">
    <property type="entry name" value="NPHP3_N"/>
    <property type="match status" value="1"/>
</dbReference>
<evidence type="ECO:0000313" key="6">
    <source>
        <dbReference type="Proteomes" id="UP000016922"/>
    </source>
</evidence>
<organism evidence="5 6">
    <name type="scientific">Glarea lozoyensis (strain ATCC 20868 / MF5171)</name>
    <dbReference type="NCBI Taxonomy" id="1116229"/>
    <lineage>
        <taxon>Eukaryota</taxon>
        <taxon>Fungi</taxon>
        <taxon>Dikarya</taxon>
        <taxon>Ascomycota</taxon>
        <taxon>Pezizomycotina</taxon>
        <taxon>Leotiomycetes</taxon>
        <taxon>Helotiales</taxon>
        <taxon>Helotiaceae</taxon>
        <taxon>Glarea</taxon>
    </lineage>
</organism>
<dbReference type="KEGG" id="glz:GLAREA_02208"/>
<dbReference type="InterPro" id="IPR056125">
    <property type="entry name" value="DUF7708"/>
</dbReference>
<dbReference type="eggNOG" id="ENOG502SHRF">
    <property type="taxonomic scope" value="Eukaryota"/>
</dbReference>
<dbReference type="AlphaFoldDB" id="S3D2P9"/>
<dbReference type="Pfam" id="PF24809">
    <property type="entry name" value="DUF7708"/>
    <property type="match status" value="1"/>
</dbReference>
<protein>
    <submittedName>
        <fullName evidence="5">Uncharacterized protein</fullName>
    </submittedName>
</protein>
<dbReference type="HOGENOM" id="CLU_030266_0_0_1"/>
<evidence type="ECO:0000256" key="1">
    <source>
        <dbReference type="ARBA" id="ARBA00022737"/>
    </source>
</evidence>
<keyword evidence="6" id="KW-1185">Reference proteome</keyword>
<sequence>MSSDFLASPPRRSRLGGMVETYMRKKLPRDIHPAFNAVRNREEATTALAQIPVHDGTGLCLVRQEQRPENDQVDPDDDNGLSLEELYKDADSESKRFKLAMESYEKTTAGTKFKTDVSSNAMHTWEEVLEEINIASENYNNVPGLWGKVRRGFRRFGKNNAVFTAWSSLLPSESQYFSILCGGVKLIIGAAARMHDLRQDICDALAEIPTLLINTNRALGVFKKSQDLHQCSSALYIATIAALHHIVLWYKEKAYRKISKSFFKQDSYGEELKEMIQAIRKQSELFEKSARMCLYETSVNTNQEVRSQRIELRANQTTLVGYLDQSHKKIEALENRVSDLTEVLAKFLSSNARIDPKTRDSRGPILPLRKAASESRLITDRSKTQDALLSAFDYESSVIRRDVAACLRGIWAVPRPDQDRIVAMMQSPKLHRWIVEEGSTALFINANCKGARRQSTSFVSAKIVDSIQPSSIKLQHQPSTTFALSFFCGEHLRSDDPDSGVSGMMRSLLSQLLLAYSNFDLYHIDKMRNIDYEQVDDLCSMFYLLIDQLPPHIIVFCIIDSITFFEEDEVLCEESELVVQQLADVVERTQDYGCTFKLLLTSPWNSHILYKSLPSQERDVVWMPTKVPSKGGFTAMKWGATIGADVALLVPR</sequence>
<evidence type="ECO:0000313" key="5">
    <source>
        <dbReference type="EMBL" id="EPE26296.1"/>
    </source>
</evidence>
<feature type="domain" description="DUF7708" evidence="3">
    <location>
        <begin position="170"/>
        <end position="291"/>
    </location>
</feature>
<keyword evidence="1" id="KW-0677">Repeat</keyword>
<dbReference type="InterPro" id="IPR056884">
    <property type="entry name" value="NPHP3-like_N"/>
</dbReference>
<keyword evidence="2" id="KW-0175">Coiled coil</keyword>
<gene>
    <name evidence="5" type="ORF">GLAREA_02208</name>
</gene>
<feature type="domain" description="Nephrocystin 3-like N-terminal" evidence="4">
    <location>
        <begin position="425"/>
        <end position="602"/>
    </location>
</feature>
<accession>S3D2P9</accession>
<dbReference type="PANTHER" id="PTHR40619">
    <property type="entry name" value="FUNGAL STAND N-TERMINAL GOODBYE DOMAIN-CONTAINING PROTEIN"/>
    <property type="match status" value="1"/>
</dbReference>
<dbReference type="OrthoDB" id="5419927at2759"/>
<name>S3D2P9_GLAL2</name>
<reference evidence="5 6" key="1">
    <citation type="journal article" date="2013" name="BMC Genomics">
        <title>Genomics-driven discovery of the pneumocandin biosynthetic gene cluster in the fungus Glarea lozoyensis.</title>
        <authorList>
            <person name="Chen L."/>
            <person name="Yue Q."/>
            <person name="Zhang X."/>
            <person name="Xiang M."/>
            <person name="Wang C."/>
            <person name="Li S."/>
            <person name="Che Y."/>
            <person name="Ortiz-Lopez F.J."/>
            <person name="Bills G.F."/>
            <person name="Liu X."/>
            <person name="An Z."/>
        </authorList>
    </citation>
    <scope>NUCLEOTIDE SEQUENCE [LARGE SCALE GENOMIC DNA]</scope>
    <source>
        <strain evidence="6">ATCC 20868 / MF5171</strain>
    </source>
</reference>
<feature type="coiled-coil region" evidence="2">
    <location>
        <begin position="323"/>
        <end position="350"/>
    </location>
</feature>
<evidence type="ECO:0000259" key="3">
    <source>
        <dbReference type="Pfam" id="PF24809"/>
    </source>
</evidence>